<keyword evidence="5 7" id="KW-1133">Transmembrane helix</keyword>
<dbReference type="PANTHER" id="PTHR19317:SF2">
    <property type="entry name" value="PRA1 FAMILY PROTEIN F2"/>
    <property type="match status" value="1"/>
</dbReference>
<sequence>MNYAVIVLGILFLSLLWHQISLIVFIAAMAGWLFLYFLRDEPLVVFGRLIGDQAVLIGLSVLTVALLLLTDVLWNTVGSLDWRDDGGLAAVRRPTRDDFRFRQ</sequence>
<reference evidence="8" key="1">
    <citation type="submission" date="2022-08" db="EMBL/GenBank/DDBJ databases">
        <authorList>
            <person name="Gutierrez-Valencia J."/>
        </authorList>
    </citation>
    <scope>NUCLEOTIDE SEQUENCE</scope>
</reference>
<comment type="similarity">
    <text evidence="3 7">Belongs to the PRA1 family.</text>
</comment>
<comment type="subcellular location">
    <subcellularLocation>
        <location evidence="2">Endomembrane system</location>
        <topology evidence="2">Multi-pass membrane protein</topology>
    </subcellularLocation>
    <subcellularLocation>
        <location evidence="7">Membrane</location>
        <topology evidence="7">Multi-pass membrane protein</topology>
    </subcellularLocation>
</comment>
<gene>
    <name evidence="8" type="ORF">LITE_LOCUS49832</name>
</gene>
<dbReference type="Pfam" id="PF03208">
    <property type="entry name" value="PRA1"/>
    <property type="match status" value="1"/>
</dbReference>
<dbReference type="GO" id="GO:0005794">
    <property type="term" value="C:Golgi apparatus"/>
    <property type="evidence" value="ECO:0007669"/>
    <property type="project" value="TreeGrafter"/>
</dbReference>
<dbReference type="AlphaFoldDB" id="A0AAV0RUW9"/>
<evidence type="ECO:0000256" key="4">
    <source>
        <dbReference type="ARBA" id="ARBA00022692"/>
    </source>
</evidence>
<organism evidence="8 9">
    <name type="scientific">Linum tenue</name>
    <dbReference type="NCBI Taxonomy" id="586396"/>
    <lineage>
        <taxon>Eukaryota</taxon>
        <taxon>Viridiplantae</taxon>
        <taxon>Streptophyta</taxon>
        <taxon>Embryophyta</taxon>
        <taxon>Tracheophyta</taxon>
        <taxon>Spermatophyta</taxon>
        <taxon>Magnoliopsida</taxon>
        <taxon>eudicotyledons</taxon>
        <taxon>Gunneridae</taxon>
        <taxon>Pentapetalae</taxon>
        <taxon>rosids</taxon>
        <taxon>fabids</taxon>
        <taxon>Malpighiales</taxon>
        <taxon>Linaceae</taxon>
        <taxon>Linum</taxon>
    </lineage>
</organism>
<evidence type="ECO:0000256" key="6">
    <source>
        <dbReference type="ARBA" id="ARBA00023136"/>
    </source>
</evidence>
<feature type="transmembrane region" description="Helical" evidence="7">
    <location>
        <begin position="6"/>
        <end position="37"/>
    </location>
</feature>
<evidence type="ECO:0000256" key="2">
    <source>
        <dbReference type="ARBA" id="ARBA00004127"/>
    </source>
</evidence>
<evidence type="ECO:0000256" key="7">
    <source>
        <dbReference type="RuleBase" id="RU363107"/>
    </source>
</evidence>
<feature type="transmembrane region" description="Helical" evidence="7">
    <location>
        <begin position="49"/>
        <end position="69"/>
    </location>
</feature>
<dbReference type="Proteomes" id="UP001154282">
    <property type="component" value="Unassembled WGS sequence"/>
</dbReference>
<evidence type="ECO:0000256" key="1">
    <source>
        <dbReference type="ARBA" id="ARBA00002501"/>
    </source>
</evidence>
<dbReference type="GO" id="GO:0016020">
    <property type="term" value="C:membrane"/>
    <property type="evidence" value="ECO:0007669"/>
    <property type="project" value="UniProtKB-SubCell"/>
</dbReference>
<keyword evidence="7" id="KW-0813">Transport</keyword>
<keyword evidence="4 7" id="KW-0812">Transmembrane</keyword>
<evidence type="ECO:0000313" key="8">
    <source>
        <dbReference type="EMBL" id="CAI0560856.1"/>
    </source>
</evidence>
<dbReference type="PANTHER" id="PTHR19317">
    <property type="entry name" value="PRENYLATED RAB ACCEPTOR 1-RELATED"/>
    <property type="match status" value="1"/>
</dbReference>
<name>A0AAV0RUW9_9ROSI</name>
<keyword evidence="9" id="KW-1185">Reference proteome</keyword>
<dbReference type="InterPro" id="IPR004895">
    <property type="entry name" value="Prenylated_rab_accept_PRA1"/>
</dbReference>
<dbReference type="EMBL" id="CAMGYJ010000011">
    <property type="protein sequence ID" value="CAI0560856.1"/>
    <property type="molecule type" value="Genomic_DNA"/>
</dbReference>
<evidence type="ECO:0000256" key="3">
    <source>
        <dbReference type="ARBA" id="ARBA00006483"/>
    </source>
</evidence>
<comment type="caution">
    <text evidence="8">The sequence shown here is derived from an EMBL/GenBank/DDBJ whole genome shotgun (WGS) entry which is preliminary data.</text>
</comment>
<accession>A0AAV0RUW9</accession>
<keyword evidence="6 7" id="KW-0472">Membrane</keyword>
<proteinExistence type="inferred from homology"/>
<dbReference type="GO" id="GO:0005783">
    <property type="term" value="C:endoplasmic reticulum"/>
    <property type="evidence" value="ECO:0007669"/>
    <property type="project" value="UniProtKB-ARBA"/>
</dbReference>
<evidence type="ECO:0000313" key="9">
    <source>
        <dbReference type="Proteomes" id="UP001154282"/>
    </source>
</evidence>
<protein>
    <recommendedName>
        <fullName evidence="7">PRA1 family protein</fullName>
    </recommendedName>
</protein>
<dbReference type="GO" id="GO:0016192">
    <property type="term" value="P:vesicle-mediated transport"/>
    <property type="evidence" value="ECO:0007669"/>
    <property type="project" value="TreeGrafter"/>
</dbReference>
<comment type="function">
    <text evidence="1 7">May be involved in both secretory and endocytic intracellular trafficking in the endosomal/prevacuolar compartments.</text>
</comment>
<evidence type="ECO:0000256" key="5">
    <source>
        <dbReference type="ARBA" id="ARBA00022989"/>
    </source>
</evidence>